<dbReference type="InterPro" id="IPR006311">
    <property type="entry name" value="TAT_signal"/>
</dbReference>
<dbReference type="Gene3D" id="2.30.39.10">
    <property type="entry name" value="Alpha-1-antitrypsin, domain 1"/>
    <property type="match status" value="2"/>
</dbReference>
<dbReference type="Pfam" id="PF00079">
    <property type="entry name" value="Serpin"/>
    <property type="match status" value="2"/>
</dbReference>
<dbReference type="InterPro" id="IPR000215">
    <property type="entry name" value="Serpin_fam"/>
</dbReference>
<dbReference type="EMBL" id="JAPTMY010000012">
    <property type="protein sequence ID" value="MCZ0857778.1"/>
    <property type="molecule type" value="Genomic_DNA"/>
</dbReference>
<feature type="region of interest" description="Disordered" evidence="2">
    <location>
        <begin position="1"/>
        <end position="28"/>
    </location>
</feature>
<dbReference type="InterPro" id="IPR023796">
    <property type="entry name" value="Serpin_dom"/>
</dbReference>
<organism evidence="4 5">
    <name type="scientific">Actinomyces israelii</name>
    <dbReference type="NCBI Taxonomy" id="1659"/>
    <lineage>
        <taxon>Bacteria</taxon>
        <taxon>Bacillati</taxon>
        <taxon>Actinomycetota</taxon>
        <taxon>Actinomycetes</taxon>
        <taxon>Actinomycetales</taxon>
        <taxon>Actinomycetaceae</taxon>
        <taxon>Actinomyces</taxon>
    </lineage>
</organism>
<feature type="domain" description="Serpin" evidence="3">
    <location>
        <begin position="97"/>
        <end position="505"/>
    </location>
</feature>
<feature type="region of interest" description="Disordered" evidence="2">
    <location>
        <begin position="318"/>
        <end position="363"/>
    </location>
</feature>
<dbReference type="RefSeq" id="WP_268917301.1">
    <property type="nucleotide sequence ID" value="NZ_JAPTMY010000012.1"/>
</dbReference>
<comment type="similarity">
    <text evidence="1">Belongs to the serpin family.</text>
</comment>
<name>A0ABT4I9M5_9ACTO</name>
<protein>
    <recommendedName>
        <fullName evidence="3">Serpin domain-containing protein</fullName>
    </recommendedName>
</protein>
<accession>A0ABT4I9M5</accession>
<sequence>MSTPPTSTRSTPRTQSTPDPARRTRLLPRRSALRSFSALAALASTGALTGCGSTPDKDRDDALAKIEWLPSEVDTEPVSLDQQRATTAVTACNAVGATMLSTLLRQATGSNALSCPVGITFILALLYAGAETVGEGVNAALGVKADAQAQSRDSTWSAVRQTLQRFDVADVQQLRDFDPGTIPESPLIHVANNIMIVDEKTVVRQEYLDNAKRWYDSEIGRIRNPDARAALDAWAALHTGGLIKESGIDITPDTRLVLQNALLFAARWATPFKAEETEKGAQFTLADGSSSTADLMTDTGVYPLVSGKGWRALRLPYTAGSDSPSSSSGTDSEAVAPGSGSPSSSTAGSSAPDPGPGSASSNLAMDVILPDNVVSPADLPASTWGEATAALTAATAEQQVALKLPKLDLASGVMDLFPVLTAMGVDLGSLDHIAEGIDATQAAQQVRLIVDEEGTVAAALTEIGIETSAVDESDAVEFTVDHPYVLRIVDLASGVAIIEAAILNPAG</sequence>
<dbReference type="PANTHER" id="PTHR11461">
    <property type="entry name" value="SERINE PROTEASE INHIBITOR, SERPIN"/>
    <property type="match status" value="1"/>
</dbReference>
<dbReference type="InterPro" id="IPR042185">
    <property type="entry name" value="Serpin_sf_2"/>
</dbReference>
<feature type="compositionally biased region" description="Low complexity" evidence="2">
    <location>
        <begin position="1"/>
        <end position="18"/>
    </location>
</feature>
<evidence type="ECO:0000313" key="4">
    <source>
        <dbReference type="EMBL" id="MCZ0857778.1"/>
    </source>
</evidence>
<dbReference type="PANTHER" id="PTHR11461:SF211">
    <property type="entry name" value="GH10112P-RELATED"/>
    <property type="match status" value="1"/>
</dbReference>
<feature type="compositionally biased region" description="Low complexity" evidence="2">
    <location>
        <begin position="320"/>
        <end position="361"/>
    </location>
</feature>
<evidence type="ECO:0000256" key="2">
    <source>
        <dbReference type="SAM" id="MobiDB-lite"/>
    </source>
</evidence>
<dbReference type="InterPro" id="IPR042178">
    <property type="entry name" value="Serpin_sf_1"/>
</dbReference>
<keyword evidence="5" id="KW-1185">Reference proteome</keyword>
<comment type="caution">
    <text evidence="4">The sequence shown here is derived from an EMBL/GenBank/DDBJ whole genome shotgun (WGS) entry which is preliminary data.</text>
</comment>
<evidence type="ECO:0000256" key="1">
    <source>
        <dbReference type="RuleBase" id="RU000411"/>
    </source>
</evidence>
<dbReference type="SMART" id="SM00093">
    <property type="entry name" value="SERPIN"/>
    <property type="match status" value="1"/>
</dbReference>
<evidence type="ECO:0000313" key="5">
    <source>
        <dbReference type="Proteomes" id="UP001072034"/>
    </source>
</evidence>
<proteinExistence type="inferred from homology"/>
<dbReference type="InterPro" id="IPR036186">
    <property type="entry name" value="Serpin_sf"/>
</dbReference>
<evidence type="ECO:0000259" key="3">
    <source>
        <dbReference type="SMART" id="SM00093"/>
    </source>
</evidence>
<dbReference type="Gene3D" id="3.30.497.10">
    <property type="entry name" value="Antithrombin, subunit I, domain 2"/>
    <property type="match status" value="2"/>
</dbReference>
<dbReference type="PROSITE" id="PS51318">
    <property type="entry name" value="TAT"/>
    <property type="match status" value="1"/>
</dbReference>
<dbReference type="SUPFAM" id="SSF56574">
    <property type="entry name" value="Serpins"/>
    <property type="match status" value="1"/>
</dbReference>
<gene>
    <name evidence="4" type="ORF">OHJ16_06940</name>
</gene>
<reference evidence="4" key="1">
    <citation type="submission" date="2022-10" db="EMBL/GenBank/DDBJ databases">
        <title>Genome sequence of Actinomyces israelii ATCC 10048.</title>
        <authorList>
            <person name="Watt R.M."/>
            <person name="Tong W.M."/>
        </authorList>
    </citation>
    <scope>NUCLEOTIDE SEQUENCE</scope>
    <source>
        <strain evidence="4">ATCC 10048</strain>
    </source>
</reference>
<dbReference type="Proteomes" id="UP001072034">
    <property type="component" value="Unassembled WGS sequence"/>
</dbReference>